<dbReference type="Proteomes" id="UP000078200">
    <property type="component" value="Unassembled WGS sequence"/>
</dbReference>
<evidence type="ECO:0000313" key="2">
    <source>
        <dbReference type="Proteomes" id="UP000078200"/>
    </source>
</evidence>
<reference evidence="1" key="1">
    <citation type="submission" date="2020-05" db="UniProtKB">
        <authorList>
            <consortium name="EnsemblMetazoa"/>
        </authorList>
    </citation>
    <scope>IDENTIFICATION</scope>
    <source>
        <strain evidence="1">TTRI</strain>
    </source>
</reference>
<organism evidence="1 2">
    <name type="scientific">Glossina austeni</name>
    <name type="common">Savannah tsetse fly</name>
    <dbReference type="NCBI Taxonomy" id="7395"/>
    <lineage>
        <taxon>Eukaryota</taxon>
        <taxon>Metazoa</taxon>
        <taxon>Ecdysozoa</taxon>
        <taxon>Arthropoda</taxon>
        <taxon>Hexapoda</taxon>
        <taxon>Insecta</taxon>
        <taxon>Pterygota</taxon>
        <taxon>Neoptera</taxon>
        <taxon>Endopterygota</taxon>
        <taxon>Diptera</taxon>
        <taxon>Brachycera</taxon>
        <taxon>Muscomorpha</taxon>
        <taxon>Hippoboscoidea</taxon>
        <taxon>Glossinidae</taxon>
        <taxon>Glossina</taxon>
    </lineage>
</organism>
<name>A0A1A9VAQ3_GLOAU</name>
<evidence type="ECO:0000313" key="1">
    <source>
        <dbReference type="EnsemblMetazoa" id="GAUT031262-PA"/>
    </source>
</evidence>
<sequence>MSNAADHGHGMPDRIGALPMSNIQLQTKLRKGRKIFDWSCVSSPKKRSISAVAFFRVFSVRAKSRYDNLDNPKYQLEIVMILNCRYSWDTRTFRNYRDDEDHSLSIRLSRTADGTPNL</sequence>
<dbReference type="EnsemblMetazoa" id="GAUT031262-RA">
    <property type="protein sequence ID" value="GAUT031262-PA"/>
    <property type="gene ID" value="GAUT031262"/>
</dbReference>
<dbReference type="VEuPathDB" id="VectorBase:GAUT031262"/>
<protein>
    <submittedName>
        <fullName evidence="1">Uncharacterized protein</fullName>
    </submittedName>
</protein>
<proteinExistence type="predicted"/>
<accession>A0A1A9VAQ3</accession>
<keyword evidence="2" id="KW-1185">Reference proteome</keyword>
<dbReference type="AlphaFoldDB" id="A0A1A9VAQ3"/>